<feature type="transmembrane region" description="Helical" evidence="1">
    <location>
        <begin position="242"/>
        <end position="266"/>
    </location>
</feature>
<evidence type="ECO:0000256" key="1">
    <source>
        <dbReference type="SAM" id="Phobius"/>
    </source>
</evidence>
<dbReference type="PANTHER" id="PTHR22943">
    <property type="entry name" value="7-TRANSMEMBRANE DOMAIN RECEPTOR C.ELEGANS"/>
    <property type="match status" value="1"/>
</dbReference>
<feature type="transmembrane region" description="Helical" evidence="1">
    <location>
        <begin position="129"/>
        <end position="151"/>
    </location>
</feature>
<feature type="non-terminal residue" evidence="2">
    <location>
        <position position="294"/>
    </location>
</feature>
<evidence type="ECO:0000313" key="3">
    <source>
        <dbReference type="Proteomes" id="UP001328107"/>
    </source>
</evidence>
<feature type="transmembrane region" description="Helical" evidence="1">
    <location>
        <begin position="204"/>
        <end position="230"/>
    </location>
</feature>
<dbReference type="EMBL" id="BTRK01000004">
    <property type="protein sequence ID" value="GMR45082.1"/>
    <property type="molecule type" value="Genomic_DNA"/>
</dbReference>
<evidence type="ECO:0000313" key="2">
    <source>
        <dbReference type="EMBL" id="GMR45082.1"/>
    </source>
</evidence>
<protein>
    <recommendedName>
        <fullName evidence="4">G protein-coupled receptor</fullName>
    </recommendedName>
</protein>
<keyword evidence="3" id="KW-1185">Reference proteome</keyword>
<name>A0AAN5CIL6_9BILA</name>
<feature type="non-terminal residue" evidence="2">
    <location>
        <position position="1"/>
    </location>
</feature>
<dbReference type="InterPro" id="IPR019428">
    <property type="entry name" value="7TM_GPCR_serpentine_rcpt_Str"/>
</dbReference>
<organism evidence="2 3">
    <name type="scientific">Pristionchus mayeri</name>
    <dbReference type="NCBI Taxonomy" id="1317129"/>
    <lineage>
        <taxon>Eukaryota</taxon>
        <taxon>Metazoa</taxon>
        <taxon>Ecdysozoa</taxon>
        <taxon>Nematoda</taxon>
        <taxon>Chromadorea</taxon>
        <taxon>Rhabditida</taxon>
        <taxon>Rhabditina</taxon>
        <taxon>Diplogasteromorpha</taxon>
        <taxon>Diplogasteroidea</taxon>
        <taxon>Neodiplogasteridae</taxon>
        <taxon>Pristionchus</taxon>
    </lineage>
</organism>
<proteinExistence type="predicted"/>
<dbReference type="Pfam" id="PF10326">
    <property type="entry name" value="7TM_GPCR_Str"/>
    <property type="match status" value="1"/>
</dbReference>
<evidence type="ECO:0008006" key="4">
    <source>
        <dbReference type="Google" id="ProtNLM"/>
    </source>
</evidence>
<keyword evidence="1" id="KW-0812">Transmembrane</keyword>
<keyword evidence="1" id="KW-1133">Transmembrane helix</keyword>
<dbReference type="Proteomes" id="UP001328107">
    <property type="component" value="Unassembled WGS sequence"/>
</dbReference>
<accession>A0AAN5CIL6</accession>
<comment type="caution">
    <text evidence="2">The sequence shown here is derived from an EMBL/GenBank/DDBJ whole genome shotgun (WGS) entry which is preliminary data.</text>
</comment>
<sequence>AVDGASHIMFNWIMAAFSLLSNILLVVLVRKVNVVSMGSYKILIYISAVMDVVIALSNAIVVPVNIHMGKYSFVVFGVGTSSWPALQGLISIYVFDLLFYQTFALLSFHFLYRYVVLIGSSSSLSQLSIWHWAAAGIVFEIIFNAIMAFFISHYEPRSDWRADVRLVYEMNSFYGINMTKPFGHFHVVYAEVDDGGSMKFNWPIVIYTLSILGLISMLGAVMIICSIGVVRMMKSLTSEMQTIVPLAISFTPVGFLVLLPLTGLQFGALGNYLMSISTIYPAIDPWLMIVCINR</sequence>
<feature type="transmembrane region" description="Helical" evidence="1">
    <location>
        <begin position="12"/>
        <end position="30"/>
    </location>
</feature>
<feature type="transmembrane region" description="Helical" evidence="1">
    <location>
        <begin position="42"/>
        <end position="66"/>
    </location>
</feature>
<reference evidence="3" key="1">
    <citation type="submission" date="2022-10" db="EMBL/GenBank/DDBJ databases">
        <title>Genome assembly of Pristionchus species.</title>
        <authorList>
            <person name="Yoshida K."/>
            <person name="Sommer R.J."/>
        </authorList>
    </citation>
    <scope>NUCLEOTIDE SEQUENCE [LARGE SCALE GENOMIC DNA]</scope>
    <source>
        <strain evidence="3">RS5460</strain>
    </source>
</reference>
<dbReference type="AlphaFoldDB" id="A0AAN5CIL6"/>
<keyword evidence="1" id="KW-0472">Membrane</keyword>
<dbReference type="PANTHER" id="PTHR22943:SF248">
    <property type="entry name" value="SEVEN TM RECEPTOR"/>
    <property type="match status" value="1"/>
</dbReference>
<feature type="transmembrane region" description="Helical" evidence="1">
    <location>
        <begin position="86"/>
        <end position="108"/>
    </location>
</feature>
<feature type="transmembrane region" description="Helical" evidence="1">
    <location>
        <begin position="272"/>
        <end position="292"/>
    </location>
</feature>
<gene>
    <name evidence="2" type="ORF">PMAYCL1PPCAC_15277</name>
</gene>